<feature type="binding site" evidence="4">
    <location>
        <begin position="431"/>
        <end position="432"/>
    </location>
    <ligand>
        <name>cyanocob(III)alamin</name>
        <dbReference type="ChEBI" id="CHEBI:17439"/>
    </ligand>
</feature>
<evidence type="ECO:0000313" key="5">
    <source>
        <dbReference type="EMBL" id="GIY03513.1"/>
    </source>
</evidence>
<keyword evidence="4" id="KW-0170">Cobalt</keyword>
<dbReference type="Pfam" id="PF01122">
    <property type="entry name" value="Cobalamin_bind"/>
    <property type="match status" value="1"/>
</dbReference>
<feature type="binding site" evidence="4">
    <location>
        <begin position="448"/>
        <end position="450"/>
    </location>
    <ligand>
        <name>cyanocob(III)alamin</name>
        <dbReference type="ChEBI" id="CHEBI:17439"/>
    </ligand>
</feature>
<sequence length="520" mass="59900">MIFFSGFVSSEECSTETGFEGTIEESRNVRYFEKCWEIIVPPSSFVQLSLESYTSQSACPDSTIKVIVLNRDEPYSFCPSESTGIPIIAFDDVRINFKMNYPYSSFQSSFKMRYKIATGVFAVQGISESRKIATKWLKNKWSNSSGWQENTHRGIIAWYLVTERDDTDMEEKLMVKQLEIETLASLLRNDTTPLTVNQLSMFINALTVSCRDPRNLHGFDLVKILKQQTQFSSLTIHPTSYLALCNAGESLPINATTELSKILNSKSEYPFLLERFKTLQKDGGSFGNIYTSAIVTQALLSAEQESSKDWNLNTAVNHLIKYLNSSNVDFLATYFTLPILNGKALSDIRNTNCSDDFKQTYEGISVGGVKNKLGPKMRVQYSLYVDDEKVIIHTIWLRVPENITVFEVMQLAEVADNKYKFQWKKMGEKIYIYDIDNITNDFENGQFWLLYLGQNKESMEHLIESPDKVTVKDGSQIIMWYKRAHIREFEEYYMNINFLFLPKTGFKNDAYLKNYINLNY</sequence>
<dbReference type="GO" id="GO:0005615">
    <property type="term" value="C:extracellular space"/>
    <property type="evidence" value="ECO:0007669"/>
    <property type="project" value="TreeGrafter"/>
</dbReference>
<dbReference type="GO" id="GO:0015889">
    <property type="term" value="P:cobalamin transport"/>
    <property type="evidence" value="ECO:0007669"/>
    <property type="project" value="InterPro"/>
</dbReference>
<comment type="caution">
    <text evidence="5">The sequence shown here is derived from an EMBL/GenBank/DDBJ whole genome shotgun (WGS) entry which is preliminary data.</text>
</comment>
<dbReference type="InterPro" id="IPR051588">
    <property type="entry name" value="Cobalamin_Transport"/>
</dbReference>
<dbReference type="EMBL" id="BPLQ01003816">
    <property type="protein sequence ID" value="GIY03513.1"/>
    <property type="molecule type" value="Genomic_DNA"/>
</dbReference>
<name>A0AAV4Q802_9ARAC</name>
<dbReference type="Gene3D" id="2.170.130.30">
    <property type="match status" value="1"/>
</dbReference>
<dbReference type="AlphaFoldDB" id="A0AAV4Q802"/>
<dbReference type="Gene3D" id="1.50.10.20">
    <property type="match status" value="2"/>
</dbReference>
<feature type="binding site" evidence="4">
    <location>
        <position position="288"/>
    </location>
    <ligand>
        <name>cyanocob(III)alamin</name>
        <dbReference type="ChEBI" id="CHEBI:17439"/>
    </ligand>
</feature>
<dbReference type="PANTHER" id="PTHR10559:SF18">
    <property type="entry name" value="TRANSCOBALAMIN II"/>
    <property type="match status" value="1"/>
</dbReference>
<dbReference type="PANTHER" id="PTHR10559">
    <property type="entry name" value="TRANSCOBALAMIN-1/GASTRIC INTRINSIC FACTOR"/>
    <property type="match status" value="1"/>
</dbReference>
<gene>
    <name evidence="5" type="primary">CG3556_4</name>
    <name evidence="5" type="ORF">CDAR_610791</name>
</gene>
<evidence type="ECO:0000256" key="4">
    <source>
        <dbReference type="PIRSR" id="PIRSR602157-1"/>
    </source>
</evidence>
<proteinExistence type="predicted"/>
<evidence type="ECO:0000256" key="1">
    <source>
        <dbReference type="ARBA" id="ARBA00004613"/>
    </source>
</evidence>
<evidence type="ECO:0000256" key="2">
    <source>
        <dbReference type="ARBA" id="ARBA00022525"/>
    </source>
</evidence>
<keyword evidence="6" id="KW-1185">Reference proteome</keyword>
<evidence type="ECO:0000256" key="3">
    <source>
        <dbReference type="ARBA" id="ARBA00022729"/>
    </source>
</evidence>
<comment type="subcellular location">
    <subcellularLocation>
        <location evidence="1">Secreted</location>
    </subcellularLocation>
</comment>
<dbReference type="GO" id="GO:0031419">
    <property type="term" value="F:cobalamin binding"/>
    <property type="evidence" value="ECO:0007669"/>
    <property type="project" value="InterPro"/>
</dbReference>
<keyword evidence="3" id="KW-0732">Signal</keyword>
<organism evidence="5 6">
    <name type="scientific">Caerostris darwini</name>
    <dbReference type="NCBI Taxonomy" id="1538125"/>
    <lineage>
        <taxon>Eukaryota</taxon>
        <taxon>Metazoa</taxon>
        <taxon>Ecdysozoa</taxon>
        <taxon>Arthropoda</taxon>
        <taxon>Chelicerata</taxon>
        <taxon>Arachnida</taxon>
        <taxon>Araneae</taxon>
        <taxon>Araneomorphae</taxon>
        <taxon>Entelegynae</taxon>
        <taxon>Araneoidea</taxon>
        <taxon>Araneidae</taxon>
        <taxon>Caerostris</taxon>
    </lineage>
</organism>
<dbReference type="Proteomes" id="UP001054837">
    <property type="component" value="Unassembled WGS sequence"/>
</dbReference>
<reference evidence="5 6" key="1">
    <citation type="submission" date="2021-06" db="EMBL/GenBank/DDBJ databases">
        <title>Caerostris darwini draft genome.</title>
        <authorList>
            <person name="Kono N."/>
            <person name="Arakawa K."/>
        </authorList>
    </citation>
    <scope>NUCLEOTIDE SEQUENCE [LARGE SCALE GENOMIC DNA]</scope>
</reference>
<accession>A0AAV4Q802</accession>
<dbReference type="InterPro" id="IPR002157">
    <property type="entry name" value="Cbl-bd_prot"/>
</dbReference>
<keyword evidence="2" id="KW-0964">Secreted</keyword>
<protein>
    <submittedName>
        <fullName evidence="5">Uncharacterized protein CG3556</fullName>
    </submittedName>
</protein>
<evidence type="ECO:0000313" key="6">
    <source>
        <dbReference type="Proteomes" id="UP001054837"/>
    </source>
</evidence>